<proteinExistence type="predicted"/>
<accession>A0A7C4KHZ0</accession>
<dbReference type="InterPro" id="IPR010368">
    <property type="entry name" value="Com_YlbF"/>
</dbReference>
<comment type="caution">
    <text evidence="1">The sequence shown here is derived from an EMBL/GenBank/DDBJ whole genome shotgun (WGS) entry which is preliminary data.</text>
</comment>
<dbReference type="SUPFAM" id="SSF158622">
    <property type="entry name" value="YheA/YmcA-like"/>
    <property type="match status" value="1"/>
</dbReference>
<dbReference type="AlphaFoldDB" id="A0A7C4KHZ0"/>
<protein>
    <submittedName>
        <fullName evidence="1">YlbF family regulator</fullName>
    </submittedName>
</protein>
<dbReference type="Gene3D" id="1.20.1500.10">
    <property type="entry name" value="YheA/YmcA-like"/>
    <property type="match status" value="1"/>
</dbReference>
<organism evidence="1">
    <name type="scientific">Anaerolinea thermolimosa</name>
    <dbReference type="NCBI Taxonomy" id="229919"/>
    <lineage>
        <taxon>Bacteria</taxon>
        <taxon>Bacillati</taxon>
        <taxon>Chloroflexota</taxon>
        <taxon>Anaerolineae</taxon>
        <taxon>Anaerolineales</taxon>
        <taxon>Anaerolineaceae</taxon>
        <taxon>Anaerolinea</taxon>
    </lineage>
</organism>
<gene>
    <name evidence="1" type="ORF">ENT37_07475</name>
</gene>
<dbReference type="Pfam" id="PF06133">
    <property type="entry name" value="Com_YlbF"/>
    <property type="match status" value="1"/>
</dbReference>
<sequence>MTGSQRVKRLTPEIEQSAYRLGEALRSSHEVQAYRQVSQEVAADRQAGQWSAELESTYARLLQRQAAGEIIPLHEIEAFYRLEHQASAHPLLLKQSRALESLKDLFTETHALLSDELEINLREIIG</sequence>
<dbReference type="EMBL" id="DSYK01000372">
    <property type="protein sequence ID" value="HGS21693.1"/>
    <property type="molecule type" value="Genomic_DNA"/>
</dbReference>
<name>A0A7C4KHZ0_9CHLR</name>
<reference evidence="1" key="1">
    <citation type="journal article" date="2020" name="mSystems">
        <title>Genome- and Community-Level Interaction Insights into Carbon Utilization and Element Cycling Functions of Hydrothermarchaeota in Hydrothermal Sediment.</title>
        <authorList>
            <person name="Zhou Z."/>
            <person name="Liu Y."/>
            <person name="Xu W."/>
            <person name="Pan J."/>
            <person name="Luo Z.H."/>
            <person name="Li M."/>
        </authorList>
    </citation>
    <scope>NUCLEOTIDE SEQUENCE [LARGE SCALE GENOMIC DNA]</scope>
    <source>
        <strain evidence="1">SpSt-573</strain>
    </source>
</reference>
<dbReference type="InterPro" id="IPR023378">
    <property type="entry name" value="YheA/YmcA-like_dom_sf"/>
</dbReference>
<evidence type="ECO:0000313" key="1">
    <source>
        <dbReference type="EMBL" id="HGS21693.1"/>
    </source>
</evidence>